<dbReference type="Gene3D" id="3.40.30.10">
    <property type="entry name" value="Glutaredoxin"/>
    <property type="match status" value="2"/>
</dbReference>
<organism evidence="3 4">
    <name type="scientific">Macrostomum lignano</name>
    <dbReference type="NCBI Taxonomy" id="282301"/>
    <lineage>
        <taxon>Eukaryota</taxon>
        <taxon>Metazoa</taxon>
        <taxon>Spiralia</taxon>
        <taxon>Lophotrochozoa</taxon>
        <taxon>Platyhelminthes</taxon>
        <taxon>Rhabditophora</taxon>
        <taxon>Macrostomorpha</taxon>
        <taxon>Macrostomida</taxon>
        <taxon>Macrostomidae</taxon>
        <taxon>Macrostomum</taxon>
    </lineage>
</organism>
<feature type="region of interest" description="Disordered" evidence="2">
    <location>
        <begin position="378"/>
        <end position="397"/>
    </location>
</feature>
<dbReference type="GO" id="GO:0005829">
    <property type="term" value="C:cytosol"/>
    <property type="evidence" value="ECO:0007669"/>
    <property type="project" value="TreeGrafter"/>
</dbReference>
<dbReference type="GO" id="GO:0043066">
    <property type="term" value="P:negative regulation of apoptotic process"/>
    <property type="evidence" value="ECO:0007669"/>
    <property type="project" value="TreeGrafter"/>
</dbReference>
<proteinExistence type="predicted"/>
<evidence type="ECO:0000313" key="4">
    <source>
        <dbReference type="WBParaSite" id="maker-uti_cns_0005958-snap-gene-0.15-mRNA-1"/>
    </source>
</evidence>
<protein>
    <submittedName>
        <fullName evidence="4">Selenoprotein W</fullName>
    </submittedName>
</protein>
<dbReference type="GO" id="GO:0051491">
    <property type="term" value="P:positive regulation of filopodium assembly"/>
    <property type="evidence" value="ECO:0007669"/>
    <property type="project" value="TreeGrafter"/>
</dbReference>
<feature type="compositionally biased region" description="Polar residues" evidence="2">
    <location>
        <begin position="387"/>
        <end position="397"/>
    </location>
</feature>
<dbReference type="Pfam" id="PF10262">
    <property type="entry name" value="Rdx"/>
    <property type="match status" value="2"/>
</dbReference>
<keyword evidence="1" id="KW-0676">Redox-active center</keyword>
<dbReference type="SUPFAM" id="SSF52833">
    <property type="entry name" value="Thioredoxin-like"/>
    <property type="match status" value="2"/>
</dbReference>
<sequence length="397" mass="42822">YEPRYEHLREAILSACPSGVQVSGVAGRRGAYEVTVNGQLIFSKLKMRCFPVEKQVIDDVRKATNGVKPKKLGSDSGVEMLLELCHLGHERLPVRSRNIADLALEFKRQAAPERVDVAVEGAGKLAEAEELAGGQVEGVCEFLELTQVGGRAEVKGEETLEGGVLFLLRVGVVGLEDTQQSSTGAGEQTAECLKFVDVFEAGAVDAKPGNAAGSVPSKVGRSTFLRMVERMSPVGSWASDAGVEAAGVEAGRTVAASELLHQVLVLLHHRGSWRRAAVLKRALWRRCQQGRKRSLDRDGRRHGGSCAVHRRSSEQCLWRDNCSGAILSACPSGVQISGHDGRRGSFEVTINGQLIFSKLKLHGFPDENQVVEQVKRATNGDDPNVLEDSQSPGCNLL</sequence>
<dbReference type="InterPro" id="IPR036249">
    <property type="entry name" value="Thioredoxin-like_sf"/>
</dbReference>
<dbReference type="WBParaSite" id="maker-uti_cns_0005958-snap-gene-0.15-mRNA-1">
    <property type="protein sequence ID" value="maker-uti_cns_0005958-snap-gene-0.15-mRNA-1"/>
    <property type="gene ID" value="maker-uti_cns_0005958-snap-gene-0.15"/>
</dbReference>
<dbReference type="AlphaFoldDB" id="A0A1I8HGK5"/>
<evidence type="ECO:0000256" key="2">
    <source>
        <dbReference type="SAM" id="MobiDB-lite"/>
    </source>
</evidence>
<evidence type="ECO:0000256" key="1">
    <source>
        <dbReference type="ARBA" id="ARBA00023284"/>
    </source>
</evidence>
<accession>A0A1I8HGK5</accession>
<keyword evidence="3" id="KW-1185">Reference proteome</keyword>
<dbReference type="NCBIfam" id="TIGR02174">
    <property type="entry name" value="CXXU_selWTH"/>
    <property type="match status" value="2"/>
</dbReference>
<dbReference type="InterPro" id="IPR011893">
    <property type="entry name" value="Selenoprotein_Rdx-typ"/>
</dbReference>
<name>A0A1I8HGK5_9PLAT</name>
<dbReference type="PANTHER" id="PTHR15124">
    <property type="entry name" value="SELENOPROTEIN W"/>
    <property type="match status" value="1"/>
</dbReference>
<dbReference type="InterPro" id="IPR051441">
    <property type="entry name" value="SelW_related"/>
</dbReference>
<dbReference type="PANTHER" id="PTHR15124:SF27">
    <property type="entry name" value="MIGRATION AND INVASION ENHANCER 1"/>
    <property type="match status" value="1"/>
</dbReference>
<dbReference type="Proteomes" id="UP000095280">
    <property type="component" value="Unplaced"/>
</dbReference>
<evidence type="ECO:0000313" key="3">
    <source>
        <dbReference type="Proteomes" id="UP000095280"/>
    </source>
</evidence>
<reference evidence="4" key="1">
    <citation type="submission" date="2016-11" db="UniProtKB">
        <authorList>
            <consortium name="WormBaseParasite"/>
        </authorList>
    </citation>
    <scope>IDENTIFICATION</scope>
</reference>